<reference evidence="2 3" key="1">
    <citation type="submission" date="2021-06" db="EMBL/GenBank/DDBJ databases">
        <authorList>
            <person name="Palmer J.M."/>
        </authorList>
    </citation>
    <scope>NUCLEOTIDE SEQUENCE [LARGE SCALE GENOMIC DNA]</scope>
    <source>
        <strain evidence="2 3">MEX-2019</strain>
        <tissue evidence="2">Muscle</tissue>
    </source>
</reference>
<gene>
    <name evidence="2" type="ORF">CRENBAI_014335</name>
</gene>
<feature type="non-terminal residue" evidence="2">
    <location>
        <position position="1"/>
    </location>
</feature>
<sequence>FWNFPPLGGKEPNLVQEVKIWTTIVGLTPARGGSGTHLLERASLFYLRGLQGIWDLREKGKSGQTWAGQAHSGGAGGEFLGEPSSRMYSTPNPGGFLTRFRGVGETWAELTRFPHHCHAAGPVAVAVVCGACCGENPQTPVGDPGERDLSS</sequence>
<keyword evidence="3" id="KW-1185">Reference proteome</keyword>
<accession>A0AAV9RFM4</accession>
<evidence type="ECO:0000313" key="3">
    <source>
        <dbReference type="Proteomes" id="UP001311232"/>
    </source>
</evidence>
<protein>
    <submittedName>
        <fullName evidence="2">Uncharacterized protein</fullName>
    </submittedName>
</protein>
<organism evidence="2 3">
    <name type="scientific">Crenichthys baileyi</name>
    <name type="common">White River springfish</name>
    <dbReference type="NCBI Taxonomy" id="28760"/>
    <lineage>
        <taxon>Eukaryota</taxon>
        <taxon>Metazoa</taxon>
        <taxon>Chordata</taxon>
        <taxon>Craniata</taxon>
        <taxon>Vertebrata</taxon>
        <taxon>Euteleostomi</taxon>
        <taxon>Actinopterygii</taxon>
        <taxon>Neopterygii</taxon>
        <taxon>Teleostei</taxon>
        <taxon>Neoteleostei</taxon>
        <taxon>Acanthomorphata</taxon>
        <taxon>Ovalentaria</taxon>
        <taxon>Atherinomorphae</taxon>
        <taxon>Cyprinodontiformes</taxon>
        <taxon>Goodeidae</taxon>
        <taxon>Crenichthys</taxon>
    </lineage>
</organism>
<dbReference type="AlphaFoldDB" id="A0AAV9RFM4"/>
<dbReference type="EMBL" id="JAHHUM010002012">
    <property type="protein sequence ID" value="KAK5607699.1"/>
    <property type="molecule type" value="Genomic_DNA"/>
</dbReference>
<evidence type="ECO:0000313" key="2">
    <source>
        <dbReference type="EMBL" id="KAK5607699.1"/>
    </source>
</evidence>
<feature type="region of interest" description="Disordered" evidence="1">
    <location>
        <begin position="66"/>
        <end position="85"/>
    </location>
</feature>
<proteinExistence type="predicted"/>
<evidence type="ECO:0000256" key="1">
    <source>
        <dbReference type="SAM" id="MobiDB-lite"/>
    </source>
</evidence>
<dbReference type="Proteomes" id="UP001311232">
    <property type="component" value="Unassembled WGS sequence"/>
</dbReference>
<name>A0AAV9RFM4_9TELE</name>
<comment type="caution">
    <text evidence="2">The sequence shown here is derived from an EMBL/GenBank/DDBJ whole genome shotgun (WGS) entry which is preliminary data.</text>
</comment>